<dbReference type="Proteomes" id="UP000528457">
    <property type="component" value="Unassembled WGS sequence"/>
</dbReference>
<evidence type="ECO:0000313" key="4">
    <source>
        <dbReference type="Proteomes" id="UP000528457"/>
    </source>
</evidence>
<name>A0A7X0JWW0_9GAMM</name>
<dbReference type="RefSeq" id="WP_166843265.1">
    <property type="nucleotide sequence ID" value="NZ_JAAONY010000004.1"/>
</dbReference>
<dbReference type="InParanoid" id="A0A7X0JWW0"/>
<evidence type="ECO:0000259" key="2">
    <source>
        <dbReference type="Pfam" id="PF04784"/>
    </source>
</evidence>
<gene>
    <name evidence="3" type="ORF">HNR48_004048</name>
</gene>
<feature type="chain" id="PRO_5030518237" description="DUF547 domain-containing protein" evidence="1">
    <location>
        <begin position="29"/>
        <end position="282"/>
    </location>
</feature>
<proteinExistence type="predicted"/>
<dbReference type="EMBL" id="JACHHT010000004">
    <property type="protein sequence ID" value="MBB6523734.1"/>
    <property type="molecule type" value="Genomic_DNA"/>
</dbReference>
<dbReference type="InterPro" id="IPR006869">
    <property type="entry name" value="DUF547"/>
</dbReference>
<reference evidence="3 4" key="1">
    <citation type="submission" date="2020-08" db="EMBL/GenBank/DDBJ databases">
        <title>Genomic Encyclopedia of Type Strains, Phase IV (KMG-IV): sequencing the most valuable type-strain genomes for metagenomic binning, comparative biology and taxonomic classification.</title>
        <authorList>
            <person name="Goeker M."/>
        </authorList>
    </citation>
    <scope>NUCLEOTIDE SEQUENCE [LARGE SCALE GENOMIC DNA]</scope>
    <source>
        <strain evidence="3 4">DSM 22368</strain>
    </source>
</reference>
<dbReference type="AlphaFoldDB" id="A0A7X0JWW0"/>
<keyword evidence="1" id="KW-0732">Signal</keyword>
<keyword evidence="4" id="KW-1185">Reference proteome</keyword>
<feature type="domain" description="DUF547" evidence="2">
    <location>
        <begin position="100"/>
        <end position="215"/>
    </location>
</feature>
<protein>
    <recommendedName>
        <fullName evidence="2">DUF547 domain-containing protein</fullName>
    </recommendedName>
</protein>
<feature type="signal peptide" evidence="1">
    <location>
        <begin position="1"/>
        <end position="28"/>
    </location>
</feature>
<organism evidence="3 4">
    <name type="scientific">Pseudoteredinibacter isoporae</name>
    <dbReference type="NCBI Taxonomy" id="570281"/>
    <lineage>
        <taxon>Bacteria</taxon>
        <taxon>Pseudomonadati</taxon>
        <taxon>Pseudomonadota</taxon>
        <taxon>Gammaproteobacteria</taxon>
        <taxon>Cellvibrionales</taxon>
        <taxon>Cellvibrionaceae</taxon>
        <taxon>Pseudoteredinibacter</taxon>
    </lineage>
</organism>
<dbReference type="Pfam" id="PF04784">
    <property type="entry name" value="DUF547"/>
    <property type="match status" value="1"/>
</dbReference>
<dbReference type="PANTHER" id="PTHR46361:SF3">
    <property type="entry name" value="ELECTRON CARRIER_ PROTEIN DISULFIDE OXIDOREDUCTASE"/>
    <property type="match status" value="1"/>
</dbReference>
<evidence type="ECO:0000256" key="1">
    <source>
        <dbReference type="SAM" id="SignalP"/>
    </source>
</evidence>
<accession>A0A7X0JWW0</accession>
<evidence type="ECO:0000313" key="3">
    <source>
        <dbReference type="EMBL" id="MBB6523734.1"/>
    </source>
</evidence>
<sequence length="282" mass="32583">MRTVFSLLSFVKCLLPAALLLLAHGTTAAPKAELWPFWQPKAVVDTAHAQPSMDAWQAFLNTYVSPDADGVNRVAYGEVTQDDKDRLRKQLDALAGLDPREWPELEQQAFWINTYNMAVVNLVLNHYPLESIKDIRLSFKSLFNAGPWEDKVLVVAGEKLSLNDIEHRILRPIWNDARFHFALNCASIGCPNLSAEVYRADTLDAQLEQAQSEFLQSSRAFAESGDGYRVSSIFNWYWQDFAPEKKQLWRYFQKQGLIDREVERFRYDYDWRLNDKATLNEE</sequence>
<dbReference type="PANTHER" id="PTHR46361">
    <property type="entry name" value="ELECTRON CARRIER/ PROTEIN DISULFIDE OXIDOREDUCTASE"/>
    <property type="match status" value="1"/>
</dbReference>
<comment type="caution">
    <text evidence="3">The sequence shown here is derived from an EMBL/GenBank/DDBJ whole genome shotgun (WGS) entry which is preliminary data.</text>
</comment>